<protein>
    <recommendedName>
        <fullName evidence="7">DUF19 domain-containing protein</fullName>
    </recommendedName>
</protein>
<dbReference type="EMBL" id="CAJOBQ010004532">
    <property type="protein sequence ID" value="CAF4638380.1"/>
    <property type="molecule type" value="Genomic_DNA"/>
</dbReference>
<organism evidence="2 6">
    <name type="scientific">Rotaria socialis</name>
    <dbReference type="NCBI Taxonomy" id="392032"/>
    <lineage>
        <taxon>Eukaryota</taxon>
        <taxon>Metazoa</taxon>
        <taxon>Spiralia</taxon>
        <taxon>Gnathifera</taxon>
        <taxon>Rotifera</taxon>
        <taxon>Eurotatoria</taxon>
        <taxon>Bdelloidea</taxon>
        <taxon>Philodinida</taxon>
        <taxon>Philodinidae</taxon>
        <taxon>Rotaria</taxon>
    </lineage>
</organism>
<dbReference type="EMBL" id="CAJNYV010006063">
    <property type="protein sequence ID" value="CAF3798403.1"/>
    <property type="molecule type" value="Genomic_DNA"/>
</dbReference>
<proteinExistence type="predicted"/>
<accession>A0A817T8S7</accession>
<dbReference type="Proteomes" id="UP000663865">
    <property type="component" value="Unassembled WGS sequence"/>
</dbReference>
<feature type="chain" id="PRO_5036413984" description="DUF19 domain-containing protein" evidence="1">
    <location>
        <begin position="26"/>
        <end position="207"/>
    </location>
</feature>
<evidence type="ECO:0000313" key="6">
    <source>
        <dbReference type="Proteomes" id="UP000663869"/>
    </source>
</evidence>
<comment type="caution">
    <text evidence="2">The sequence shown here is derived from an EMBL/GenBank/DDBJ whole genome shotgun (WGS) entry which is preliminary data.</text>
</comment>
<dbReference type="Proteomes" id="UP000663838">
    <property type="component" value="Unassembled WGS sequence"/>
</dbReference>
<name>A0A817T8S7_9BILA</name>
<evidence type="ECO:0000313" key="4">
    <source>
        <dbReference type="EMBL" id="CAF4638380.1"/>
    </source>
</evidence>
<gene>
    <name evidence="2" type="ORF">FME351_LOCUS864</name>
    <name evidence="3" type="ORF">KIK155_LOCUS32286</name>
    <name evidence="5" type="ORF">TOA249_LOCUS26078</name>
    <name evidence="4" type="ORF">TSG867_LOCUS30031</name>
</gene>
<evidence type="ECO:0000313" key="3">
    <source>
        <dbReference type="EMBL" id="CAF3798403.1"/>
    </source>
</evidence>
<sequence>MMISRIDSTIFILITLISHLIFINGQHNPNAKCDDTLVNMHMLQCYKNIIDEKHDVTSPENAYFMDGNLLCQAYNKSSSYRQCLYSIFDPNDVCSFILFPYSYQYSKIYWKLIMSTCTVENNDNNCSPSRINQQVLNKCHYSFDDKFPTKCKEFLRSIKCLERYEMELIPSTYGSNCSRNKAYYYYYGDLAAHIQLAINICENNLTF</sequence>
<dbReference type="EMBL" id="CAJOBS010002964">
    <property type="protein sequence ID" value="CAF4841100.1"/>
    <property type="molecule type" value="Genomic_DNA"/>
</dbReference>
<evidence type="ECO:0000256" key="1">
    <source>
        <dbReference type="SAM" id="SignalP"/>
    </source>
</evidence>
<dbReference type="AlphaFoldDB" id="A0A817T8S7"/>
<evidence type="ECO:0008006" key="7">
    <source>
        <dbReference type="Google" id="ProtNLM"/>
    </source>
</evidence>
<dbReference type="Proteomes" id="UP000663869">
    <property type="component" value="Unassembled WGS sequence"/>
</dbReference>
<feature type="signal peptide" evidence="1">
    <location>
        <begin position="1"/>
        <end position="25"/>
    </location>
</feature>
<dbReference type="EMBL" id="CAJNYU010000021">
    <property type="protein sequence ID" value="CAF3315782.1"/>
    <property type="molecule type" value="Genomic_DNA"/>
</dbReference>
<evidence type="ECO:0000313" key="5">
    <source>
        <dbReference type="EMBL" id="CAF4841100.1"/>
    </source>
</evidence>
<reference evidence="2" key="1">
    <citation type="submission" date="2021-02" db="EMBL/GenBank/DDBJ databases">
        <authorList>
            <person name="Nowell W R."/>
        </authorList>
    </citation>
    <scope>NUCLEOTIDE SEQUENCE</scope>
</reference>
<dbReference type="Proteomes" id="UP000663862">
    <property type="component" value="Unassembled WGS sequence"/>
</dbReference>
<keyword evidence="1" id="KW-0732">Signal</keyword>
<evidence type="ECO:0000313" key="2">
    <source>
        <dbReference type="EMBL" id="CAF3315782.1"/>
    </source>
</evidence>